<evidence type="ECO:0000313" key="10">
    <source>
        <dbReference type="Proteomes" id="UP001163046"/>
    </source>
</evidence>
<evidence type="ECO:0000256" key="6">
    <source>
        <dbReference type="RuleBase" id="RU000682"/>
    </source>
</evidence>
<dbReference type="PROSITE" id="PS00027">
    <property type="entry name" value="HOMEOBOX_1"/>
    <property type="match status" value="1"/>
</dbReference>
<dbReference type="OrthoDB" id="6159439at2759"/>
<reference evidence="9" key="1">
    <citation type="submission" date="2023-01" db="EMBL/GenBank/DDBJ databases">
        <title>Genome assembly of the deep-sea coral Lophelia pertusa.</title>
        <authorList>
            <person name="Herrera S."/>
            <person name="Cordes E."/>
        </authorList>
    </citation>
    <scope>NUCLEOTIDE SEQUENCE</scope>
    <source>
        <strain evidence="9">USNM1676648</strain>
        <tissue evidence="9">Polyp</tissue>
    </source>
</reference>
<feature type="DNA-binding region" description="Homeobox" evidence="5">
    <location>
        <begin position="58"/>
        <end position="117"/>
    </location>
</feature>
<dbReference type="PROSITE" id="PS50071">
    <property type="entry name" value="HOMEOBOX_2"/>
    <property type="match status" value="1"/>
</dbReference>
<dbReference type="Pfam" id="PF00046">
    <property type="entry name" value="Homeodomain"/>
    <property type="match status" value="1"/>
</dbReference>
<keyword evidence="4 5" id="KW-0539">Nucleus</keyword>
<evidence type="ECO:0000313" key="9">
    <source>
        <dbReference type="EMBL" id="KAJ7385116.1"/>
    </source>
</evidence>
<comment type="subcellular location">
    <subcellularLocation>
        <location evidence="5 6">Nucleus</location>
    </subcellularLocation>
</comment>
<gene>
    <name evidence="9" type="primary">DMBX1_1</name>
    <name evidence="9" type="ORF">OS493_017485</name>
</gene>
<dbReference type="Proteomes" id="UP001163046">
    <property type="component" value="Unassembled WGS sequence"/>
</dbReference>
<dbReference type="InterPro" id="IPR001356">
    <property type="entry name" value="HD"/>
</dbReference>
<dbReference type="InterPro" id="IPR009057">
    <property type="entry name" value="Homeodomain-like_sf"/>
</dbReference>
<accession>A0A9W9ZP15</accession>
<dbReference type="CDD" id="cd00086">
    <property type="entry name" value="homeodomain"/>
    <property type="match status" value="1"/>
</dbReference>
<evidence type="ECO:0000256" key="1">
    <source>
        <dbReference type="ARBA" id="ARBA00005733"/>
    </source>
</evidence>
<dbReference type="SMART" id="SM00389">
    <property type="entry name" value="HOX"/>
    <property type="match status" value="1"/>
</dbReference>
<keyword evidence="10" id="KW-1185">Reference proteome</keyword>
<name>A0A9W9ZP15_9CNID</name>
<evidence type="ECO:0000256" key="3">
    <source>
        <dbReference type="ARBA" id="ARBA00023155"/>
    </source>
</evidence>
<sequence>MDFASSFSIDNILRNNPSSRNNSQMFHAEQNGPHALTLAERLADIILEVHYGSTRGKHRRSRTAFTYQQLQLLENTFTKTHYPDVVMREQLASWTNLPESRIQVWFKNRRAKYRKQEKVTKYTNSNNCGNSSNKSDNNVEARNLDTTKQTPLPVPPSIIISGENPSADTRVVTTQYGSRPSTGRISTSNNTPQVFSHQGQPYTYEQYPVSQYDASWHCSNPRTPPRTHTSLASTRDSSTLSCPVGDFDTCRGRNKLNPFCVHKPTSSSVDMWRFQAGMQIGNSSWTGPIGCRPY</sequence>
<evidence type="ECO:0000256" key="5">
    <source>
        <dbReference type="PROSITE-ProRule" id="PRU00108"/>
    </source>
</evidence>
<evidence type="ECO:0000259" key="8">
    <source>
        <dbReference type="PROSITE" id="PS50071"/>
    </source>
</evidence>
<dbReference type="EMBL" id="MU825882">
    <property type="protein sequence ID" value="KAJ7385116.1"/>
    <property type="molecule type" value="Genomic_DNA"/>
</dbReference>
<dbReference type="PANTHER" id="PTHR46639:SF2">
    <property type="entry name" value="DIENCEPHALON_MESENCEPHALON HOMEOBOX PROTEIN 1"/>
    <property type="match status" value="1"/>
</dbReference>
<dbReference type="InterPro" id="IPR052488">
    <property type="entry name" value="DMBX_homeobox"/>
</dbReference>
<dbReference type="PANTHER" id="PTHR46639">
    <property type="entry name" value="DIENCEPHALON/MESENCEPHALON HOMEOBOX PROTEIN 1"/>
    <property type="match status" value="1"/>
</dbReference>
<evidence type="ECO:0000256" key="7">
    <source>
        <dbReference type="SAM" id="MobiDB-lite"/>
    </source>
</evidence>
<evidence type="ECO:0000256" key="4">
    <source>
        <dbReference type="ARBA" id="ARBA00023242"/>
    </source>
</evidence>
<dbReference type="SUPFAM" id="SSF46689">
    <property type="entry name" value="Homeodomain-like"/>
    <property type="match status" value="1"/>
</dbReference>
<dbReference type="InterPro" id="IPR017970">
    <property type="entry name" value="Homeobox_CS"/>
</dbReference>
<dbReference type="Gene3D" id="1.10.10.60">
    <property type="entry name" value="Homeodomain-like"/>
    <property type="match status" value="1"/>
</dbReference>
<feature type="region of interest" description="Disordered" evidence="7">
    <location>
        <begin position="218"/>
        <end position="238"/>
    </location>
</feature>
<organism evidence="9 10">
    <name type="scientific">Desmophyllum pertusum</name>
    <dbReference type="NCBI Taxonomy" id="174260"/>
    <lineage>
        <taxon>Eukaryota</taxon>
        <taxon>Metazoa</taxon>
        <taxon>Cnidaria</taxon>
        <taxon>Anthozoa</taxon>
        <taxon>Hexacorallia</taxon>
        <taxon>Scleractinia</taxon>
        <taxon>Caryophylliina</taxon>
        <taxon>Caryophylliidae</taxon>
        <taxon>Desmophyllum</taxon>
    </lineage>
</organism>
<keyword evidence="2 5" id="KW-0238">DNA-binding</keyword>
<dbReference type="GO" id="GO:0005634">
    <property type="term" value="C:nucleus"/>
    <property type="evidence" value="ECO:0007669"/>
    <property type="project" value="UniProtKB-SubCell"/>
</dbReference>
<dbReference type="GO" id="GO:0000981">
    <property type="term" value="F:DNA-binding transcription factor activity, RNA polymerase II-specific"/>
    <property type="evidence" value="ECO:0007669"/>
    <property type="project" value="InterPro"/>
</dbReference>
<proteinExistence type="inferred from homology"/>
<protein>
    <submittedName>
        <fullName evidence="9">Diencephalon mesencephalon homeobox</fullName>
    </submittedName>
</protein>
<dbReference type="GO" id="GO:0000977">
    <property type="term" value="F:RNA polymerase II transcription regulatory region sequence-specific DNA binding"/>
    <property type="evidence" value="ECO:0007669"/>
    <property type="project" value="TreeGrafter"/>
</dbReference>
<dbReference type="FunFam" id="1.10.10.60:FF:000551">
    <property type="entry name" value="Predicted protein"/>
    <property type="match status" value="1"/>
</dbReference>
<keyword evidence="3 5" id="KW-0371">Homeobox</keyword>
<feature type="domain" description="Homeobox" evidence="8">
    <location>
        <begin position="56"/>
        <end position="116"/>
    </location>
</feature>
<comment type="caution">
    <text evidence="9">The sequence shown here is derived from an EMBL/GenBank/DDBJ whole genome shotgun (WGS) entry which is preliminary data.</text>
</comment>
<evidence type="ECO:0000256" key="2">
    <source>
        <dbReference type="ARBA" id="ARBA00023125"/>
    </source>
</evidence>
<comment type="similarity">
    <text evidence="1">Belongs to the paired homeobox family.</text>
</comment>
<dbReference type="AlphaFoldDB" id="A0A9W9ZP15"/>